<dbReference type="RefSeq" id="XP_022457081.1">
    <property type="nucleotide sequence ID" value="XM_022605632.1"/>
</dbReference>
<gene>
    <name evidence="6" type="ORF">KUCA_T00001033001</name>
</gene>
<evidence type="ECO:0000259" key="5">
    <source>
        <dbReference type="PROSITE" id="PS51319"/>
    </source>
</evidence>
<evidence type="ECO:0000256" key="3">
    <source>
        <dbReference type="PROSITE-ProRule" id="PRU00649"/>
    </source>
</evidence>
<name>W6MGT3_9ASCO</name>
<keyword evidence="3" id="KW-0539">Nucleus</keyword>
<dbReference type="GO" id="GO:0016973">
    <property type="term" value="P:poly(A)+ mRNA export from nucleus"/>
    <property type="evidence" value="ECO:0007669"/>
    <property type="project" value="EnsemblFungi"/>
</dbReference>
<dbReference type="GO" id="GO:0061629">
    <property type="term" value="F:RNA polymerase II-specific DNA-binding transcription factor binding"/>
    <property type="evidence" value="ECO:0007669"/>
    <property type="project" value="EnsemblFungi"/>
</dbReference>
<dbReference type="GeneID" id="34518469"/>
<dbReference type="PROSITE" id="PS51319">
    <property type="entry name" value="TFIIS_N"/>
    <property type="match status" value="1"/>
</dbReference>
<dbReference type="Gene3D" id="1.20.930.10">
    <property type="entry name" value="Conserved domain common to transcription factors TFIIS, elongin A, CRSP70"/>
    <property type="match status" value="1"/>
</dbReference>
<comment type="subcellular location">
    <subcellularLocation>
        <location evidence="3">Nucleus</location>
    </subcellularLocation>
</comment>
<feature type="compositionally biased region" description="Basic and acidic residues" evidence="4">
    <location>
        <begin position="1"/>
        <end position="18"/>
    </location>
</feature>
<dbReference type="GO" id="GO:0005665">
    <property type="term" value="C:RNA polymerase II, core complex"/>
    <property type="evidence" value="ECO:0007669"/>
    <property type="project" value="EnsemblFungi"/>
</dbReference>
<reference evidence="6" key="1">
    <citation type="submission" date="2013-12" db="EMBL/GenBank/DDBJ databases">
        <authorList>
            <person name="Genoscope - CEA"/>
        </authorList>
    </citation>
    <scope>NUCLEOTIDE SEQUENCE</scope>
    <source>
        <strain evidence="6">CBS 1993</strain>
    </source>
</reference>
<dbReference type="PANTHER" id="PTHR46010">
    <property type="entry name" value="PROTEIN IWS1 HOMOLOG"/>
    <property type="match status" value="1"/>
</dbReference>
<sequence>MSEEERASTPELSDHQNESDLSDLSDVDEDNYEAPEFDIDLIGKHKRAEDDSAKDSEGSKKLKKRRKDVAAEPVADDIPTIEEEDEGVRKRREFEERFAKSITKKPSKRRAGEVDLEQMQDEAIAHLKILMREAAYNDSENVKAGKPSTEKLLLLPQVRDTLMRANLSDSILDNNMLESVRLWLEPLPDGSLPAYEIQKSMFQAVQQLPIKTIHLRESGLGKVVLFYQKSKKVDPSLKRAAEKMIGDWTRPIMGRSDNYKDKNVASAEFDYTKFINAIPSAEKTKKVLDGRKSLYEESAARRNRAAAPAARTSAYTIAPKMNNDVIQRRKEAVNSSREGKFKNINSRMNLLTHRRGTTKKGGVSIQGNGLD</sequence>
<dbReference type="HOGENOM" id="CLU_045275_0_0_1"/>
<feature type="domain" description="TFIIS N-terminal" evidence="5">
    <location>
        <begin position="178"/>
        <end position="255"/>
    </location>
</feature>
<protein>
    <recommendedName>
        <fullName evidence="5">TFIIS N-terminal domain-containing protein</fullName>
    </recommendedName>
</protein>
<keyword evidence="7" id="KW-1185">Reference proteome</keyword>
<dbReference type="GO" id="GO:0006357">
    <property type="term" value="P:regulation of transcription by RNA polymerase II"/>
    <property type="evidence" value="ECO:0007669"/>
    <property type="project" value="EnsemblFungi"/>
</dbReference>
<evidence type="ECO:0000256" key="4">
    <source>
        <dbReference type="SAM" id="MobiDB-lite"/>
    </source>
</evidence>
<dbReference type="STRING" id="1382522.W6MGT3"/>
<dbReference type="PANTHER" id="PTHR46010:SF1">
    <property type="entry name" value="PROTEIN IWS1 HOMOLOG"/>
    <property type="match status" value="1"/>
</dbReference>
<dbReference type="EMBL" id="HG793125">
    <property type="protein sequence ID" value="CDK25066.1"/>
    <property type="molecule type" value="Genomic_DNA"/>
</dbReference>
<comment type="function">
    <text evidence="1">Transcription factor involved in RNA polymerase II transcription regulation. May function in both SPT15/TBP post-recruitment and recruitment steps of transcription.</text>
</comment>
<dbReference type="GO" id="GO:0006334">
    <property type="term" value="P:nucleosome assembly"/>
    <property type="evidence" value="ECO:0007669"/>
    <property type="project" value="EnsemblFungi"/>
</dbReference>
<dbReference type="InterPro" id="IPR035441">
    <property type="entry name" value="TFIIS/LEDGF_dom_sf"/>
</dbReference>
<evidence type="ECO:0000313" key="7">
    <source>
        <dbReference type="Proteomes" id="UP000019384"/>
    </source>
</evidence>
<dbReference type="AlphaFoldDB" id="W6MGT3"/>
<accession>W6MGT3</accession>
<comment type="similarity">
    <text evidence="2">Belongs to the IWS1 family.</text>
</comment>
<dbReference type="InterPro" id="IPR017923">
    <property type="entry name" value="TFIIS_N"/>
</dbReference>
<dbReference type="GO" id="GO:0034243">
    <property type="term" value="P:regulation of transcription elongation by RNA polymerase II"/>
    <property type="evidence" value="ECO:0007669"/>
    <property type="project" value="EnsemblFungi"/>
</dbReference>
<dbReference type="Proteomes" id="UP000019384">
    <property type="component" value="Unassembled WGS sequence"/>
</dbReference>
<dbReference type="Pfam" id="PF08711">
    <property type="entry name" value="Med26"/>
    <property type="match status" value="1"/>
</dbReference>
<dbReference type="InterPro" id="IPR051037">
    <property type="entry name" value="RNAPII_TF_IWS1"/>
</dbReference>
<reference evidence="6" key="2">
    <citation type="submission" date="2014-02" db="EMBL/GenBank/DDBJ databases">
        <title>Complete DNA sequence of /Kuraishia capsulata/ illustrates novel genomic features among budding yeasts (/Saccharomycotina/).</title>
        <authorList>
            <person name="Morales L."/>
            <person name="Noel B."/>
            <person name="Porcel B."/>
            <person name="Marcet-Houben M."/>
            <person name="Hullo M-F."/>
            <person name="Sacerdot C."/>
            <person name="Tekaia F."/>
            <person name="Leh-Louis V."/>
            <person name="Despons L."/>
            <person name="Khanna V."/>
            <person name="Aury J-M."/>
            <person name="Barbe V."/>
            <person name="Couloux A."/>
            <person name="Labadie K."/>
            <person name="Pelletier E."/>
            <person name="Souciet J-L."/>
            <person name="Boekhout T."/>
            <person name="Gabaldon T."/>
            <person name="Wincker P."/>
            <person name="Dujon B."/>
        </authorList>
    </citation>
    <scope>NUCLEOTIDE SEQUENCE</scope>
    <source>
        <strain evidence="6">CBS 1993</strain>
    </source>
</reference>
<evidence type="ECO:0000256" key="1">
    <source>
        <dbReference type="ARBA" id="ARBA00037349"/>
    </source>
</evidence>
<organism evidence="6 7">
    <name type="scientific">Kuraishia capsulata CBS 1993</name>
    <dbReference type="NCBI Taxonomy" id="1382522"/>
    <lineage>
        <taxon>Eukaryota</taxon>
        <taxon>Fungi</taxon>
        <taxon>Dikarya</taxon>
        <taxon>Ascomycota</taxon>
        <taxon>Saccharomycotina</taxon>
        <taxon>Pichiomycetes</taxon>
        <taxon>Pichiales</taxon>
        <taxon>Pichiaceae</taxon>
        <taxon>Kuraishia</taxon>
    </lineage>
</organism>
<dbReference type="GO" id="GO:0000993">
    <property type="term" value="F:RNA polymerase II complex binding"/>
    <property type="evidence" value="ECO:0007669"/>
    <property type="project" value="EnsemblFungi"/>
</dbReference>
<feature type="region of interest" description="Disordered" evidence="4">
    <location>
        <begin position="1"/>
        <end position="89"/>
    </location>
</feature>
<feature type="compositionally biased region" description="Acidic residues" evidence="4">
    <location>
        <begin position="20"/>
        <end position="39"/>
    </location>
</feature>
<dbReference type="GO" id="GO:0003682">
    <property type="term" value="F:chromatin binding"/>
    <property type="evidence" value="ECO:0007669"/>
    <property type="project" value="EnsemblFungi"/>
</dbReference>
<dbReference type="OrthoDB" id="21124at2759"/>
<proteinExistence type="inferred from homology"/>
<evidence type="ECO:0000256" key="2">
    <source>
        <dbReference type="ARBA" id="ARBA00037992"/>
    </source>
</evidence>
<evidence type="ECO:0000313" key="6">
    <source>
        <dbReference type="EMBL" id="CDK25066.1"/>
    </source>
</evidence>
<feature type="compositionally biased region" description="Basic and acidic residues" evidence="4">
    <location>
        <begin position="41"/>
        <end position="60"/>
    </location>
</feature>